<protein>
    <submittedName>
        <fullName evidence="7">FAD-binding protein</fullName>
    </submittedName>
</protein>
<evidence type="ECO:0000256" key="4">
    <source>
        <dbReference type="ARBA" id="ARBA00023002"/>
    </source>
</evidence>
<keyword evidence="4" id="KW-0560">Oxidoreductase</keyword>
<proteinExistence type="predicted"/>
<evidence type="ECO:0000256" key="2">
    <source>
        <dbReference type="ARBA" id="ARBA00022630"/>
    </source>
</evidence>
<dbReference type="Gene3D" id="3.50.50.60">
    <property type="entry name" value="FAD/NAD(P)-binding domain"/>
    <property type="match status" value="1"/>
</dbReference>
<evidence type="ECO:0000256" key="3">
    <source>
        <dbReference type="ARBA" id="ARBA00022827"/>
    </source>
</evidence>
<dbReference type="InterPro" id="IPR050493">
    <property type="entry name" value="FAD-dep_Monooxygenase_BioMet"/>
</dbReference>
<accession>A0ABT3QKJ4</accession>
<dbReference type="NCBIfam" id="NF005062">
    <property type="entry name" value="PRK06475.1"/>
    <property type="match status" value="1"/>
</dbReference>
<dbReference type="InterPro" id="IPR036188">
    <property type="entry name" value="FAD/NAD-bd_sf"/>
</dbReference>
<feature type="domain" description="FAD-binding" evidence="6">
    <location>
        <begin position="6"/>
        <end position="350"/>
    </location>
</feature>
<dbReference type="InterPro" id="IPR002938">
    <property type="entry name" value="FAD-bd"/>
</dbReference>
<keyword evidence="3" id="KW-0274">FAD</keyword>
<sequence>MSKRHILIAGAGVAGLSAALECAARGWSVELFEKAQALSEVGAGLQLAPNAMRHLERLGVADRLCSQAVTPQALYLMDGRKARPLLAMQLGDEALQRWHHPYVVCHRADLQSALLNACTDHPNIEINLGSEIIEHKADNNGISATVRRGAAEEKIAASYLIACDGVWSAQRAKAGYNKARFSGHIAWRTTLATDALPASFKAAVPEQKAVSAWLGNKAHFIAYPVKGGDFFNFVAITTGDNPGEVWSKTGDVSRLRSIYADWSAPVRDILAAQTQWTYWPLFEMAEALFVGPDRTIFLGDASHAVTPFAAQGAAMAIEDAAALAEALDDREPQSALKRFDSVRKARIAAVGKRGQMNRFAYHATGIFALGRNMLFATRSADAFLKDLDWLYGYDAVQAVRG</sequence>
<comment type="cofactor">
    <cofactor evidence="1">
        <name>FAD</name>
        <dbReference type="ChEBI" id="CHEBI:57692"/>
    </cofactor>
</comment>
<evidence type="ECO:0000259" key="6">
    <source>
        <dbReference type="Pfam" id="PF01494"/>
    </source>
</evidence>
<dbReference type="Pfam" id="PF01494">
    <property type="entry name" value="FAD_binding_3"/>
    <property type="match status" value="1"/>
</dbReference>
<gene>
    <name evidence="7" type="ORF">OPR82_04930</name>
</gene>
<keyword evidence="5" id="KW-0503">Monooxygenase</keyword>
<keyword evidence="8" id="KW-1185">Reference proteome</keyword>
<dbReference type="PANTHER" id="PTHR13789">
    <property type="entry name" value="MONOOXYGENASE"/>
    <property type="match status" value="1"/>
</dbReference>
<dbReference type="EMBL" id="JAPHAV010000001">
    <property type="protein sequence ID" value="MCX2696121.1"/>
    <property type="molecule type" value="Genomic_DNA"/>
</dbReference>
<dbReference type="PRINTS" id="PR00420">
    <property type="entry name" value="RNGMNOXGNASE"/>
</dbReference>
<organism evidence="7 8">
    <name type="scientific">Ochrobactrum chromiisoli</name>
    <dbReference type="NCBI Taxonomy" id="2993941"/>
    <lineage>
        <taxon>Bacteria</taxon>
        <taxon>Pseudomonadati</taxon>
        <taxon>Pseudomonadota</taxon>
        <taxon>Alphaproteobacteria</taxon>
        <taxon>Hyphomicrobiales</taxon>
        <taxon>Brucellaceae</taxon>
        <taxon>Brucella/Ochrobactrum group</taxon>
        <taxon>Ochrobactrum</taxon>
    </lineage>
</organism>
<evidence type="ECO:0000256" key="1">
    <source>
        <dbReference type="ARBA" id="ARBA00001974"/>
    </source>
</evidence>
<keyword evidence="2" id="KW-0285">Flavoprotein</keyword>
<dbReference type="PANTHER" id="PTHR13789:SF318">
    <property type="entry name" value="GERANYLGERANYL DIPHOSPHATE REDUCTASE"/>
    <property type="match status" value="1"/>
</dbReference>
<evidence type="ECO:0000256" key="5">
    <source>
        <dbReference type="ARBA" id="ARBA00023033"/>
    </source>
</evidence>
<evidence type="ECO:0000313" key="7">
    <source>
        <dbReference type="EMBL" id="MCX2696121.1"/>
    </source>
</evidence>
<dbReference type="SUPFAM" id="SSF51905">
    <property type="entry name" value="FAD/NAD(P)-binding domain"/>
    <property type="match status" value="1"/>
</dbReference>
<evidence type="ECO:0000313" key="8">
    <source>
        <dbReference type="Proteomes" id="UP001301216"/>
    </source>
</evidence>
<name>A0ABT3QKJ4_9HYPH</name>
<dbReference type="SUPFAM" id="SSF54373">
    <property type="entry name" value="FAD-linked reductases, C-terminal domain"/>
    <property type="match status" value="1"/>
</dbReference>
<dbReference type="Proteomes" id="UP001301216">
    <property type="component" value="Unassembled WGS sequence"/>
</dbReference>
<reference evidence="7 8" key="1">
    <citation type="submission" date="2022-11" db="EMBL/GenBank/DDBJ databases">
        <title>Brucella sp. YY2X, whole genome shotgun sequencing project.</title>
        <authorList>
            <person name="Yang Y."/>
        </authorList>
    </citation>
    <scope>NUCLEOTIDE SEQUENCE [LARGE SCALE GENOMIC DNA]</scope>
    <source>
        <strain evidence="7 8">YY2X</strain>
    </source>
</reference>
<comment type="caution">
    <text evidence="7">The sequence shown here is derived from an EMBL/GenBank/DDBJ whole genome shotgun (WGS) entry which is preliminary data.</text>
</comment>